<sequence>MGCGSDPEGIGNELKTGSRSALSAFAGKLAAAPVKPPARSSGKVVFDVPADAGRLTLKYLPIGATEPLADWR</sequence>
<evidence type="ECO:0000313" key="1">
    <source>
        <dbReference type="EMBL" id="GAA2819806.1"/>
    </source>
</evidence>
<evidence type="ECO:0000313" key="2">
    <source>
        <dbReference type="Proteomes" id="UP001500979"/>
    </source>
</evidence>
<name>A0ABN3VNT1_9PSEU</name>
<accession>A0ABN3VNT1</accession>
<organism evidence="1 2">
    <name type="scientific">Saccharopolyspora taberi</name>
    <dbReference type="NCBI Taxonomy" id="60895"/>
    <lineage>
        <taxon>Bacteria</taxon>
        <taxon>Bacillati</taxon>
        <taxon>Actinomycetota</taxon>
        <taxon>Actinomycetes</taxon>
        <taxon>Pseudonocardiales</taxon>
        <taxon>Pseudonocardiaceae</taxon>
        <taxon>Saccharopolyspora</taxon>
    </lineage>
</organism>
<proteinExistence type="predicted"/>
<dbReference type="Proteomes" id="UP001500979">
    <property type="component" value="Unassembled WGS sequence"/>
</dbReference>
<gene>
    <name evidence="1" type="ORF">GCM10010470_63850</name>
</gene>
<reference evidence="1 2" key="1">
    <citation type="journal article" date="2019" name="Int. J. Syst. Evol. Microbiol.">
        <title>The Global Catalogue of Microorganisms (GCM) 10K type strain sequencing project: providing services to taxonomists for standard genome sequencing and annotation.</title>
        <authorList>
            <consortium name="The Broad Institute Genomics Platform"/>
            <consortium name="The Broad Institute Genome Sequencing Center for Infectious Disease"/>
            <person name="Wu L."/>
            <person name="Ma J."/>
        </authorList>
    </citation>
    <scope>NUCLEOTIDE SEQUENCE [LARGE SCALE GENOMIC DNA]</scope>
    <source>
        <strain evidence="1 2">JCM 9383</strain>
    </source>
</reference>
<evidence type="ECO:0008006" key="3">
    <source>
        <dbReference type="Google" id="ProtNLM"/>
    </source>
</evidence>
<comment type="caution">
    <text evidence="1">The sequence shown here is derived from an EMBL/GenBank/DDBJ whole genome shotgun (WGS) entry which is preliminary data.</text>
</comment>
<protein>
    <recommendedName>
        <fullName evidence="3">DUF4352 domain-containing protein</fullName>
    </recommendedName>
</protein>
<keyword evidence="2" id="KW-1185">Reference proteome</keyword>
<dbReference type="EMBL" id="BAAAUX010000040">
    <property type="protein sequence ID" value="GAA2819806.1"/>
    <property type="molecule type" value="Genomic_DNA"/>
</dbReference>